<name>A0A385YUH0_9BACL</name>
<keyword evidence="3" id="KW-1185">Reference proteome</keyword>
<feature type="domain" description="N-acetyltransferase" evidence="1">
    <location>
        <begin position="6"/>
        <end position="146"/>
    </location>
</feature>
<dbReference type="InterPro" id="IPR000182">
    <property type="entry name" value="GNAT_dom"/>
</dbReference>
<organism evidence="2 3">
    <name type="scientific">Paenisporosarcina cavernae</name>
    <dbReference type="NCBI Taxonomy" id="2320858"/>
    <lineage>
        <taxon>Bacteria</taxon>
        <taxon>Bacillati</taxon>
        <taxon>Bacillota</taxon>
        <taxon>Bacilli</taxon>
        <taxon>Bacillales</taxon>
        <taxon>Caryophanaceae</taxon>
        <taxon>Paenisporosarcina</taxon>
    </lineage>
</organism>
<protein>
    <submittedName>
        <fullName evidence="2">N-acetyltransferase</fullName>
    </submittedName>
</protein>
<evidence type="ECO:0000313" key="2">
    <source>
        <dbReference type="EMBL" id="AYC30509.1"/>
    </source>
</evidence>
<dbReference type="KEGG" id="paek:D3873_11950"/>
<dbReference type="OrthoDB" id="9812289at2"/>
<dbReference type="InterPro" id="IPR016181">
    <property type="entry name" value="Acyl_CoA_acyltransferase"/>
</dbReference>
<proteinExistence type="predicted"/>
<dbReference type="RefSeq" id="WP_119884226.1">
    <property type="nucleotide sequence ID" value="NZ_CP032418.1"/>
</dbReference>
<keyword evidence="2" id="KW-0808">Transferase</keyword>
<gene>
    <name evidence="2" type="ORF">D3873_11950</name>
</gene>
<dbReference type="PROSITE" id="PS51186">
    <property type="entry name" value="GNAT"/>
    <property type="match status" value="1"/>
</dbReference>
<dbReference type="SUPFAM" id="SSF55729">
    <property type="entry name" value="Acyl-CoA N-acyltransferases (Nat)"/>
    <property type="match status" value="1"/>
</dbReference>
<sequence length="146" mass="16946">MEVKYAVYRSITPEDVLSTIYAIYDEIFEDIDLFSEKLKEKKELLLVSAHVGSEVIGFKLGYQLNEEIFYSWLGGVSPAYRQAGIGQELMTIQHENLQELGYSCIQTKTMNKWRSMLILNIKNGFDIVDTYRKDNGEHRIVLEKKL</sequence>
<dbReference type="Gene3D" id="3.40.630.30">
    <property type="match status" value="1"/>
</dbReference>
<accession>A0A385YUH0</accession>
<dbReference type="Pfam" id="PF13480">
    <property type="entry name" value="Acetyltransf_6"/>
    <property type="match status" value="1"/>
</dbReference>
<dbReference type="CDD" id="cd04301">
    <property type="entry name" value="NAT_SF"/>
    <property type="match status" value="1"/>
</dbReference>
<dbReference type="EMBL" id="CP032418">
    <property type="protein sequence ID" value="AYC30509.1"/>
    <property type="molecule type" value="Genomic_DNA"/>
</dbReference>
<dbReference type="GO" id="GO:0016747">
    <property type="term" value="F:acyltransferase activity, transferring groups other than amino-acyl groups"/>
    <property type="evidence" value="ECO:0007669"/>
    <property type="project" value="InterPro"/>
</dbReference>
<dbReference type="Proteomes" id="UP000265725">
    <property type="component" value="Chromosome"/>
</dbReference>
<evidence type="ECO:0000313" key="3">
    <source>
        <dbReference type="Proteomes" id="UP000265725"/>
    </source>
</evidence>
<reference evidence="3" key="1">
    <citation type="submission" date="2018-09" db="EMBL/GenBank/DDBJ databases">
        <authorList>
            <person name="Zhu H."/>
        </authorList>
    </citation>
    <scope>NUCLEOTIDE SEQUENCE [LARGE SCALE GENOMIC DNA]</scope>
    <source>
        <strain evidence="3">K2R23-3</strain>
    </source>
</reference>
<evidence type="ECO:0000259" key="1">
    <source>
        <dbReference type="PROSITE" id="PS51186"/>
    </source>
</evidence>
<dbReference type="AlphaFoldDB" id="A0A385YUH0"/>
<dbReference type="InterPro" id="IPR038740">
    <property type="entry name" value="BioF2-like_GNAT_dom"/>
</dbReference>